<organism evidence="1 2">
    <name type="scientific">Pandoravirus inopinatum</name>
    <dbReference type="NCBI Taxonomy" id="1605721"/>
    <lineage>
        <taxon>Viruses</taxon>
        <taxon>Pandoravirus</taxon>
    </lineage>
</organism>
<accession>A0A0B5IXG9</accession>
<reference evidence="1 2" key="1">
    <citation type="journal article" date="2015" name="Parasitol. Res.">
        <title>Viruses in close associations with free-living amoebae.</title>
        <authorList>
            <person name="Scheid P."/>
        </authorList>
    </citation>
    <scope>NUCLEOTIDE SEQUENCE [LARGE SCALE GENOMIC DNA]</scope>
    <source>
        <strain evidence="1">KlaHel</strain>
    </source>
</reference>
<dbReference type="GeneID" id="23462375"/>
<dbReference type="Proteomes" id="UP000202511">
    <property type="component" value="Segment"/>
</dbReference>
<evidence type="ECO:0000313" key="1">
    <source>
        <dbReference type="EMBL" id="AJF97458.1"/>
    </source>
</evidence>
<dbReference type="KEGG" id="vg:23462375"/>
<name>A0A0B5IXG9_9VIRU</name>
<evidence type="ECO:0000313" key="2">
    <source>
        <dbReference type="Proteomes" id="UP000202511"/>
    </source>
</evidence>
<sequence>MRLHLGNQQSFMDVGGCAFDASIIPTMPLDALPAEILSLLANGVDAAGRPILDPRCRFHLAQVSRRFVPASFVHRQRMPHVWRVTRARHWHGSRAEPLP</sequence>
<dbReference type="RefSeq" id="YP_009119693.1">
    <property type="nucleotide sequence ID" value="NC_026440.1"/>
</dbReference>
<dbReference type="EMBL" id="KP136319">
    <property type="protein sequence ID" value="AJF97458.1"/>
    <property type="molecule type" value="Genomic_DNA"/>
</dbReference>
<proteinExistence type="predicted"/>
<protein>
    <submittedName>
        <fullName evidence="1">Uncharacterized protein</fullName>
    </submittedName>
</protein>